<feature type="transmembrane region" description="Helical" evidence="1">
    <location>
        <begin position="1093"/>
        <end position="1112"/>
    </location>
</feature>
<protein>
    <submittedName>
        <fullName evidence="2">Uncharacterized protein</fullName>
    </submittedName>
</protein>
<comment type="caution">
    <text evidence="2">The sequence shown here is derived from an EMBL/GenBank/DDBJ whole genome shotgun (WGS) entry which is preliminary data.</text>
</comment>
<dbReference type="EMBL" id="CAMXCT030000098">
    <property type="protein sequence ID" value="CAL4761091.1"/>
    <property type="molecule type" value="Genomic_DNA"/>
</dbReference>
<dbReference type="EMBL" id="CAMXCT020000098">
    <property type="protein sequence ID" value="CAL1127154.1"/>
    <property type="molecule type" value="Genomic_DNA"/>
</dbReference>
<evidence type="ECO:0000313" key="2">
    <source>
        <dbReference type="EMBL" id="CAI3973779.1"/>
    </source>
</evidence>
<feature type="transmembrane region" description="Helical" evidence="1">
    <location>
        <begin position="484"/>
        <end position="506"/>
    </location>
</feature>
<keyword evidence="1" id="KW-0472">Membrane</keyword>
<gene>
    <name evidence="2" type="ORF">C1SCF055_LOCUS2240</name>
</gene>
<keyword evidence="4" id="KW-1185">Reference proteome</keyword>
<feature type="transmembrane region" description="Helical" evidence="1">
    <location>
        <begin position="1222"/>
        <end position="1244"/>
    </location>
</feature>
<feature type="transmembrane region" description="Helical" evidence="1">
    <location>
        <begin position="973"/>
        <end position="994"/>
    </location>
</feature>
<reference evidence="2" key="1">
    <citation type="submission" date="2022-10" db="EMBL/GenBank/DDBJ databases">
        <authorList>
            <person name="Chen Y."/>
            <person name="Dougan E. K."/>
            <person name="Chan C."/>
            <person name="Rhodes N."/>
            <person name="Thang M."/>
        </authorList>
    </citation>
    <scope>NUCLEOTIDE SEQUENCE</scope>
</reference>
<organism evidence="2">
    <name type="scientific">Cladocopium goreaui</name>
    <dbReference type="NCBI Taxonomy" id="2562237"/>
    <lineage>
        <taxon>Eukaryota</taxon>
        <taxon>Sar</taxon>
        <taxon>Alveolata</taxon>
        <taxon>Dinophyceae</taxon>
        <taxon>Suessiales</taxon>
        <taxon>Symbiodiniaceae</taxon>
        <taxon>Cladocopium</taxon>
    </lineage>
</organism>
<feature type="transmembrane region" description="Helical" evidence="1">
    <location>
        <begin position="1250"/>
        <end position="1275"/>
    </location>
</feature>
<keyword evidence="1" id="KW-0812">Transmembrane</keyword>
<feature type="transmembrane region" description="Helical" evidence="1">
    <location>
        <begin position="1054"/>
        <end position="1073"/>
    </location>
</feature>
<name>A0A9P1BHX4_9DINO</name>
<dbReference type="EMBL" id="CAMXCT010000098">
    <property type="protein sequence ID" value="CAI3973779.1"/>
    <property type="molecule type" value="Genomic_DNA"/>
</dbReference>
<evidence type="ECO:0000256" key="1">
    <source>
        <dbReference type="SAM" id="Phobius"/>
    </source>
</evidence>
<feature type="transmembrane region" description="Helical" evidence="1">
    <location>
        <begin position="575"/>
        <end position="598"/>
    </location>
</feature>
<evidence type="ECO:0000313" key="4">
    <source>
        <dbReference type="Proteomes" id="UP001152797"/>
    </source>
</evidence>
<dbReference type="Proteomes" id="UP001152797">
    <property type="component" value="Unassembled WGS sequence"/>
</dbReference>
<feature type="transmembrane region" description="Helical" evidence="1">
    <location>
        <begin position="1158"/>
        <end position="1179"/>
    </location>
</feature>
<accession>A0A9P1BHX4</accession>
<proteinExistence type="predicted"/>
<keyword evidence="1" id="KW-1133">Transmembrane helix</keyword>
<sequence length="1676" mass="187345">MVPKELQGRDNVSLDAHAGGFALSSTWAVAPGSRMVANVKGASTFACDVDVMHLILNLNTRRRRGNPETLEAVQPVALQALQKMRAATGTQSRSSRIPALVPTYKLRFRIGGHSDALPDVNIFQRVRKDVTISSSPTQTLPKGSKLLALAPVDNLVTGDEMPAQPEIFKVGGGQSRPSNGHGDIPSTKVAVSLTTGRSWYIFTDACYEPDNAEKTAGIGAVLVDQFGRYRGFFSVFLTEDLLAKLNITKRKTIIFECELLAIFVAMTCWSQHLQDSQVVVCTDNEGVKDALIACQTSSYNATPILVALLQLEFDLKWNAWFSRVPSESNVADDPSRGFEDHWLDLSFRLVFIWFLAIHAIYITLGDHPPSAHVRQETRCVVFVWFGKLIQIVTVVVDSCQIPKYNDDGRKTLDSATAYLTVFGNSTHYVADVWFLQLVVERLVAFQAAYGEPLPCTRVVVWLSRAMIFMVCTQAFGVISRVVALGSAVTLSVGVIFLSILLCRAYAVPYKYLLKAQKLDVNDALSAQMKKETTFAMHLILKLQVGNFMGIGGMVLAFMAFGIGDYHVPRDKMWPMIWVVASNLDSLAITASLVMLSGVNFKWCRRRSKGNDGPRASRAGGTCCTSDHRDLKYHSESAWNFERTATGAFNTTGEQDKSAREWQEKVAGLATRRVSVEVLLHFYLQLGQENAMPHFDSKRSTTNDVVRHMVIPQSRDGNLGRSFAEKFGPHKVSMTPKMVTHHWSNRFCDLVAAVLADALGLKRWDLIAECLRSPDVSDGEELKEQLYAHGALHWQYWICAFCINQHASICGNSMGVLDTVTQKVLPSCDCATPKYLNDQPIRCEMNKFDDMMAYLHRECPKFLQVVAIDLEFMIFSRAWCVAELVQADASHLEQHMMIHSPSALEKNTGQLKSIQVQNCSASREEDKLAILAKIGAQDDVDKFNQRLQQILLGNGGLLADWLDGQKLLQEVVRIGGALVIFFGTVFITSLPWVIYGGKEACKASRGTYKTPWNQGFEDHWLDLSFRLVFIWFLAIHAIYITLGDHPPSAHVRQETRCVVFVWFGKLIHIITITADSCQIPEYNDDGIRPVDANIAYFSVFGLATHYVADVWFLQLVVERLVAFQAAYGEPLPGICVIVWLSRFMIFMVTMQSFGVVSRVMALGNAITLSVGVAFLLILLFRAYAVPYKYLLKAQKLNVNDALSAQMKKETTFAMRIIRRSQMVFFLGSGGMILAFLAFGLDFFVWPRDQMWSMIYVVASNLDSLAITASLVMLSGVNFKWCRRRSKGNDGPGASRAGGTCCTSDHGDLKYHSESAWNFERTATRAFNTTREQDKSAREWQEKVAGLATRRVSVEVLLHFYLQLGQENAMPHFDSKRSTTNDVVRHMVIPQSRDGNLGRSFAEKFGPHKVSMTPKMVTHHWSNRFCDLVAAVLADALGLKRWDLIAERLRSPDVSDGEELKEQLYAHGALHWQYWICAFCINQHASICGNSMGVLDTVTQKVLPSCDCATPKYLNDQPIRCEMNKFDDMMAYLHRECPKFLQVVAIDLEFMIFSRAWCVAELVQADASHLEQHMMIHSPSALEKNTGQLKSIQVQNCSASREEDKLAILAKIGAQDDVDKFNQRLQQILLGNGGLLADWLDGQKLLQEVGAISARAKARVEEASKAQPNLDVSDPWEI</sequence>
<reference evidence="3 4" key="2">
    <citation type="submission" date="2024-05" db="EMBL/GenBank/DDBJ databases">
        <authorList>
            <person name="Chen Y."/>
            <person name="Shah S."/>
            <person name="Dougan E. K."/>
            <person name="Thang M."/>
            <person name="Chan C."/>
        </authorList>
    </citation>
    <scope>NUCLEOTIDE SEQUENCE [LARGE SCALE GENOMIC DNA]</scope>
</reference>
<feature type="transmembrane region" description="Helical" evidence="1">
    <location>
        <begin position="1022"/>
        <end position="1042"/>
    </location>
</feature>
<feature type="transmembrane region" description="Helical" evidence="1">
    <location>
        <begin position="538"/>
        <end position="563"/>
    </location>
</feature>
<feature type="transmembrane region" description="Helical" evidence="1">
    <location>
        <begin position="1133"/>
        <end position="1152"/>
    </location>
</feature>
<dbReference type="OrthoDB" id="412053at2759"/>
<evidence type="ECO:0000313" key="3">
    <source>
        <dbReference type="EMBL" id="CAL4761091.1"/>
    </source>
</evidence>